<organism evidence="10 12">
    <name type="scientific">Aphanomyces euteiches</name>
    <dbReference type="NCBI Taxonomy" id="100861"/>
    <lineage>
        <taxon>Eukaryota</taxon>
        <taxon>Sar</taxon>
        <taxon>Stramenopiles</taxon>
        <taxon>Oomycota</taxon>
        <taxon>Saprolegniomycetes</taxon>
        <taxon>Saprolegniales</taxon>
        <taxon>Verrucalvaceae</taxon>
        <taxon>Aphanomyces</taxon>
    </lineage>
</organism>
<dbReference type="NCBIfam" id="TIGR00688">
    <property type="entry name" value="rarD"/>
    <property type="match status" value="1"/>
</dbReference>
<feature type="transmembrane region" description="Helical" evidence="8">
    <location>
        <begin position="254"/>
        <end position="274"/>
    </location>
</feature>
<feature type="transmembrane region" description="Helical" evidence="8">
    <location>
        <begin position="221"/>
        <end position="242"/>
    </location>
</feature>
<evidence type="ECO:0000313" key="11">
    <source>
        <dbReference type="EMBL" id="KAF0736294.1"/>
    </source>
</evidence>
<dbReference type="InterPro" id="IPR037185">
    <property type="entry name" value="EmrE-like"/>
</dbReference>
<keyword evidence="6 8" id="KW-1133">Transmembrane helix</keyword>
<dbReference type="Proteomes" id="UP000481153">
    <property type="component" value="Unassembled WGS sequence"/>
</dbReference>
<evidence type="ECO:0000256" key="2">
    <source>
        <dbReference type="ARBA" id="ARBA00007362"/>
    </source>
</evidence>
<dbReference type="EMBL" id="VJMJ01000089">
    <property type="protein sequence ID" value="KAF0736293.1"/>
    <property type="molecule type" value="Genomic_DNA"/>
</dbReference>
<keyword evidence="4" id="KW-1003">Cell membrane</keyword>
<name>A0A6G0X8N2_9STRA</name>
<protein>
    <recommendedName>
        <fullName evidence="9">EamA domain-containing protein</fullName>
    </recommendedName>
</protein>
<sequence>MVIFHIKSNMALPSWIDFGIVNAVVAYGLWGVFPIYWKQLQDVPAVQLSMHRIVWSLFVLLAYIFATRQWTEFRRDAFTWRNVGMYASSAIFIAANWFLSVWAVNAGYIVESSLGFFISPVITVLIGVIFFKEKLPMGQLAAIVVATAGMLVLAISYGKFPWISLSLALSFAGYGFVKKQAPLSSMQGLTLETIILFLPALIYLIVEEARGEGAFLHVDAVSNVLLVGSGVVTAIPLLLFSAAAKQIPLSTLGLLQYISPILEFLCGVVIYHEAFSSMKLVGFIIVWTALAIFSFEGLYTMHQARKKGETEPLVVDAADENHESISFHLVEAQLSPSSVKSQNSSTSIHK</sequence>
<dbReference type="AlphaFoldDB" id="A0A6G0X8N2"/>
<evidence type="ECO:0000256" key="8">
    <source>
        <dbReference type="SAM" id="Phobius"/>
    </source>
</evidence>
<feature type="transmembrane region" description="Helical" evidence="8">
    <location>
        <begin position="12"/>
        <end position="33"/>
    </location>
</feature>
<evidence type="ECO:0000256" key="4">
    <source>
        <dbReference type="ARBA" id="ARBA00022475"/>
    </source>
</evidence>
<keyword evidence="3" id="KW-0813">Transport</keyword>
<evidence type="ECO:0000256" key="3">
    <source>
        <dbReference type="ARBA" id="ARBA00022448"/>
    </source>
</evidence>
<feature type="transmembrane region" description="Helical" evidence="8">
    <location>
        <begin position="189"/>
        <end position="206"/>
    </location>
</feature>
<evidence type="ECO:0000313" key="12">
    <source>
        <dbReference type="Proteomes" id="UP000481153"/>
    </source>
</evidence>
<keyword evidence="5 8" id="KW-0812">Transmembrane</keyword>
<dbReference type="EMBL" id="VJMJ01000089">
    <property type="protein sequence ID" value="KAF0736294.1"/>
    <property type="molecule type" value="Genomic_DNA"/>
</dbReference>
<feature type="domain" description="EamA" evidence="9">
    <location>
        <begin position="18"/>
        <end position="153"/>
    </location>
</feature>
<evidence type="ECO:0000259" key="9">
    <source>
        <dbReference type="Pfam" id="PF00892"/>
    </source>
</evidence>
<evidence type="ECO:0000256" key="5">
    <source>
        <dbReference type="ARBA" id="ARBA00022692"/>
    </source>
</evidence>
<keyword evidence="12" id="KW-1185">Reference proteome</keyword>
<proteinExistence type="inferred from homology"/>
<dbReference type="VEuPathDB" id="FungiDB:AeMF1_015350"/>
<feature type="domain" description="EamA" evidence="9">
    <location>
        <begin position="165"/>
        <end position="294"/>
    </location>
</feature>
<evidence type="ECO:0000256" key="1">
    <source>
        <dbReference type="ARBA" id="ARBA00004651"/>
    </source>
</evidence>
<dbReference type="GO" id="GO:0005886">
    <property type="term" value="C:plasma membrane"/>
    <property type="evidence" value="ECO:0007669"/>
    <property type="project" value="UniProtKB-SubCell"/>
</dbReference>
<gene>
    <name evidence="10" type="ORF">Ae201684_007314</name>
    <name evidence="11" type="ORF">Ae201684_007315</name>
</gene>
<dbReference type="PANTHER" id="PTHR22911">
    <property type="entry name" value="ACYL-MALONYL CONDENSING ENZYME-RELATED"/>
    <property type="match status" value="1"/>
</dbReference>
<comment type="subcellular location">
    <subcellularLocation>
        <location evidence="1">Cell membrane</location>
        <topology evidence="1">Multi-pass membrane protein</topology>
    </subcellularLocation>
</comment>
<comment type="similarity">
    <text evidence="2">Belongs to the EamA transporter family.</text>
</comment>
<dbReference type="Pfam" id="PF00892">
    <property type="entry name" value="EamA"/>
    <property type="match status" value="2"/>
</dbReference>
<dbReference type="InterPro" id="IPR000620">
    <property type="entry name" value="EamA_dom"/>
</dbReference>
<evidence type="ECO:0000256" key="7">
    <source>
        <dbReference type="ARBA" id="ARBA00023136"/>
    </source>
</evidence>
<feature type="transmembrane region" description="Helical" evidence="8">
    <location>
        <begin position="53"/>
        <end position="71"/>
    </location>
</feature>
<accession>A0A6G0X8N2</accession>
<reference evidence="10 12" key="1">
    <citation type="submission" date="2019-07" db="EMBL/GenBank/DDBJ databases">
        <title>Genomics analysis of Aphanomyces spp. identifies a new class of oomycete effector associated with host adaptation.</title>
        <authorList>
            <person name="Gaulin E."/>
        </authorList>
    </citation>
    <scope>NUCLEOTIDE SEQUENCE [LARGE SCALE GENOMIC DNA]</scope>
    <source>
        <strain evidence="10 12">ATCC 201684</strain>
    </source>
</reference>
<keyword evidence="7 8" id="KW-0472">Membrane</keyword>
<evidence type="ECO:0000256" key="6">
    <source>
        <dbReference type="ARBA" id="ARBA00022989"/>
    </source>
</evidence>
<feature type="transmembrane region" description="Helical" evidence="8">
    <location>
        <begin position="280"/>
        <end position="299"/>
    </location>
</feature>
<dbReference type="InterPro" id="IPR004626">
    <property type="entry name" value="RarD"/>
</dbReference>
<feature type="transmembrane region" description="Helical" evidence="8">
    <location>
        <begin position="138"/>
        <end position="155"/>
    </location>
</feature>
<dbReference type="SUPFAM" id="SSF103481">
    <property type="entry name" value="Multidrug resistance efflux transporter EmrE"/>
    <property type="match status" value="2"/>
</dbReference>
<evidence type="ECO:0000313" key="10">
    <source>
        <dbReference type="EMBL" id="KAF0736293.1"/>
    </source>
</evidence>
<comment type="caution">
    <text evidence="10">The sequence shown here is derived from an EMBL/GenBank/DDBJ whole genome shotgun (WGS) entry which is preliminary data.</text>
</comment>
<feature type="transmembrane region" description="Helical" evidence="8">
    <location>
        <begin position="83"/>
        <end position="102"/>
    </location>
</feature>
<dbReference type="PANTHER" id="PTHR22911:SF137">
    <property type="entry name" value="SOLUTE CARRIER FAMILY 35 MEMBER G2-RELATED"/>
    <property type="match status" value="1"/>
</dbReference>
<feature type="transmembrane region" description="Helical" evidence="8">
    <location>
        <begin position="114"/>
        <end position="131"/>
    </location>
</feature>